<accession>A0A0X8JI47</accession>
<evidence type="ECO:0000313" key="1">
    <source>
        <dbReference type="EMBL" id="AMD89227.1"/>
    </source>
</evidence>
<gene>
    <name evidence="1" type="ORF">AXF13_03375</name>
</gene>
<dbReference type="AlphaFoldDB" id="A0A0X8JI47"/>
<keyword evidence="2" id="KW-1185">Reference proteome</keyword>
<dbReference type="EMBL" id="CP014229">
    <property type="protein sequence ID" value="AMD89227.1"/>
    <property type="molecule type" value="Genomic_DNA"/>
</dbReference>
<dbReference type="Proteomes" id="UP000069241">
    <property type="component" value="Chromosome"/>
</dbReference>
<sequence length="132" mass="14747">MRALLFACALFCLLTVIGMPAAAFQRLRILPPGEDDCLMGSIVIELGSNLSADFPSKEEIRKAENLVRAELEREGIGDFNYCMKVSRTAAGKMIIMHVRPLSESTPEEGLPERRGHIFYIQNGVLQRIEKKP</sequence>
<organism evidence="1 2">
    <name type="scientific">Desulfovibrio fairfieldensis</name>
    <dbReference type="NCBI Taxonomy" id="44742"/>
    <lineage>
        <taxon>Bacteria</taxon>
        <taxon>Pseudomonadati</taxon>
        <taxon>Thermodesulfobacteriota</taxon>
        <taxon>Desulfovibrionia</taxon>
        <taxon>Desulfovibrionales</taxon>
        <taxon>Desulfovibrionaceae</taxon>
        <taxon>Desulfovibrio</taxon>
    </lineage>
</organism>
<dbReference type="KEGG" id="dfi:AXF13_03375"/>
<reference evidence="2" key="1">
    <citation type="submission" date="2016-02" db="EMBL/GenBank/DDBJ databases">
        <authorList>
            <person name="Holder M.E."/>
            <person name="Ajami N.J."/>
            <person name="Petrosino J.F."/>
        </authorList>
    </citation>
    <scope>NUCLEOTIDE SEQUENCE [LARGE SCALE GENOMIC DNA]</scope>
    <source>
        <strain evidence="2">CCUG 45958</strain>
    </source>
</reference>
<name>A0A0X8JI47_9BACT</name>
<proteinExistence type="predicted"/>
<protein>
    <submittedName>
        <fullName evidence="1">Uncharacterized protein</fullName>
    </submittedName>
</protein>
<evidence type="ECO:0000313" key="2">
    <source>
        <dbReference type="Proteomes" id="UP000069241"/>
    </source>
</evidence>